<evidence type="ECO:0000313" key="2">
    <source>
        <dbReference type="EMBL" id="CAD7396143.1"/>
    </source>
</evidence>
<reference evidence="2" key="1">
    <citation type="submission" date="2020-11" db="EMBL/GenBank/DDBJ databases">
        <authorList>
            <person name="Tran Van P."/>
        </authorList>
    </citation>
    <scope>NUCLEOTIDE SEQUENCE</scope>
</reference>
<proteinExistence type="predicted"/>
<evidence type="ECO:0000256" key="1">
    <source>
        <dbReference type="SAM" id="MobiDB-lite"/>
    </source>
</evidence>
<dbReference type="AlphaFoldDB" id="A0A7R9GTH8"/>
<organism evidence="2">
    <name type="scientific">Timema cristinae</name>
    <name type="common">Walking stick</name>
    <dbReference type="NCBI Taxonomy" id="61476"/>
    <lineage>
        <taxon>Eukaryota</taxon>
        <taxon>Metazoa</taxon>
        <taxon>Ecdysozoa</taxon>
        <taxon>Arthropoda</taxon>
        <taxon>Hexapoda</taxon>
        <taxon>Insecta</taxon>
        <taxon>Pterygota</taxon>
        <taxon>Neoptera</taxon>
        <taxon>Polyneoptera</taxon>
        <taxon>Phasmatodea</taxon>
        <taxon>Timematodea</taxon>
        <taxon>Timematoidea</taxon>
        <taxon>Timematidae</taxon>
        <taxon>Timema</taxon>
    </lineage>
</organism>
<accession>A0A7R9GTH8</accession>
<gene>
    <name evidence="2" type="ORF">TCEB3V08_LOCUS3482</name>
</gene>
<sequence>MEGGWKTTLSASNRDSNPDIPIFGSLVQHEKLSEWRFLTTPPLLSWSRPASRPTLLYHEHDKKISKKGWTLKMIQTKQPSSKIQHGGSGNKPLWNRTSGWTPGPVATRRDNQGNITGGKKGRADTYSPRLVELEFLPETDMTTVNKLVRDFLQHIQERWRVQPVPPHPYKVTHRSQYGIKHETLPGEWHRNRRRAFLESETCGHFSPFWLPYREIGGVVFDLRKLVLDNLVPALLLQDNKSQVQHVSLPLLLDN</sequence>
<protein>
    <submittedName>
        <fullName evidence="2">Uncharacterized protein</fullName>
    </submittedName>
</protein>
<name>A0A7R9GTH8_TIMCR</name>
<dbReference type="EMBL" id="OC317327">
    <property type="protein sequence ID" value="CAD7396143.1"/>
    <property type="molecule type" value="Genomic_DNA"/>
</dbReference>
<feature type="region of interest" description="Disordered" evidence="1">
    <location>
        <begin position="76"/>
        <end position="123"/>
    </location>
</feature>